<protein>
    <submittedName>
        <fullName evidence="9">D-Ala-D-Ala ligase-like protein</fullName>
    </submittedName>
</protein>
<keyword evidence="5" id="KW-0133">Cell shape</keyword>
<reference evidence="9 10" key="1">
    <citation type="submission" date="2019-03" db="EMBL/GenBank/DDBJ databases">
        <title>Genomic Encyclopedia of Type Strains, Phase IV (KMG-IV): sequencing the most valuable type-strain genomes for metagenomic binning, comparative biology and taxonomic classification.</title>
        <authorList>
            <person name="Goeker M."/>
        </authorList>
    </citation>
    <scope>NUCLEOTIDE SEQUENCE [LARGE SCALE GENOMIC DNA]</scope>
    <source>
        <strain evidence="9 10">DSM 26752</strain>
    </source>
</reference>
<keyword evidence="10" id="KW-1185">Reference proteome</keyword>
<evidence type="ECO:0000259" key="8">
    <source>
        <dbReference type="PROSITE" id="PS50975"/>
    </source>
</evidence>
<dbReference type="GO" id="GO:0005524">
    <property type="term" value="F:ATP binding"/>
    <property type="evidence" value="ECO:0007669"/>
    <property type="project" value="UniProtKB-UniRule"/>
</dbReference>
<evidence type="ECO:0000256" key="7">
    <source>
        <dbReference type="PROSITE-ProRule" id="PRU00409"/>
    </source>
</evidence>
<dbReference type="SUPFAM" id="SSF56059">
    <property type="entry name" value="Glutathione synthetase ATP-binding domain-like"/>
    <property type="match status" value="1"/>
</dbReference>
<dbReference type="Pfam" id="PF07478">
    <property type="entry name" value="Dala_Dala_lig_C"/>
    <property type="match status" value="1"/>
</dbReference>
<feature type="domain" description="ATP-grasp" evidence="8">
    <location>
        <begin position="3"/>
        <end position="72"/>
    </location>
</feature>
<name>A0A4R3KRK1_9FIRM</name>
<evidence type="ECO:0000256" key="4">
    <source>
        <dbReference type="ARBA" id="ARBA00022840"/>
    </source>
</evidence>
<dbReference type="Proteomes" id="UP000294567">
    <property type="component" value="Unassembled WGS sequence"/>
</dbReference>
<comment type="similarity">
    <text evidence="1">Belongs to the D-alanine--D-alanine ligase family.</text>
</comment>
<accession>A0A4R3KRK1</accession>
<dbReference type="Gene3D" id="3.30.470.20">
    <property type="entry name" value="ATP-grasp fold, B domain"/>
    <property type="match status" value="1"/>
</dbReference>
<dbReference type="GO" id="GO:0009252">
    <property type="term" value="P:peptidoglycan biosynthetic process"/>
    <property type="evidence" value="ECO:0007669"/>
    <property type="project" value="UniProtKB-KW"/>
</dbReference>
<evidence type="ECO:0000313" key="9">
    <source>
        <dbReference type="EMBL" id="TCS87632.1"/>
    </source>
</evidence>
<organism evidence="9 10">
    <name type="scientific">Keratinibaculum paraultunense</name>
    <dbReference type="NCBI Taxonomy" id="1278232"/>
    <lineage>
        <taxon>Bacteria</taxon>
        <taxon>Bacillati</taxon>
        <taxon>Bacillota</taxon>
        <taxon>Tissierellia</taxon>
        <taxon>Tissierellales</taxon>
        <taxon>Tepidimicrobiaceae</taxon>
        <taxon>Keratinibaculum</taxon>
    </lineage>
</organism>
<dbReference type="GO" id="GO:0046872">
    <property type="term" value="F:metal ion binding"/>
    <property type="evidence" value="ECO:0007669"/>
    <property type="project" value="InterPro"/>
</dbReference>
<dbReference type="PANTHER" id="PTHR23132">
    <property type="entry name" value="D-ALANINE--D-ALANINE LIGASE"/>
    <property type="match status" value="1"/>
</dbReference>
<dbReference type="InterPro" id="IPR011761">
    <property type="entry name" value="ATP-grasp"/>
</dbReference>
<keyword evidence="4 7" id="KW-0067">ATP-binding</keyword>
<evidence type="ECO:0000256" key="5">
    <source>
        <dbReference type="ARBA" id="ARBA00022960"/>
    </source>
</evidence>
<evidence type="ECO:0000256" key="1">
    <source>
        <dbReference type="ARBA" id="ARBA00010871"/>
    </source>
</evidence>
<dbReference type="RefSeq" id="WP_273542360.1">
    <property type="nucleotide sequence ID" value="NZ_CP068564.1"/>
</dbReference>
<dbReference type="PROSITE" id="PS50975">
    <property type="entry name" value="ATP_GRASP"/>
    <property type="match status" value="1"/>
</dbReference>
<dbReference type="PROSITE" id="PS00844">
    <property type="entry name" value="DALA_DALA_LIGASE_2"/>
    <property type="match status" value="1"/>
</dbReference>
<dbReference type="EMBL" id="SMAE01000010">
    <property type="protein sequence ID" value="TCS87632.1"/>
    <property type="molecule type" value="Genomic_DNA"/>
</dbReference>
<proteinExistence type="inferred from homology"/>
<keyword evidence="2 9" id="KW-0436">Ligase</keyword>
<evidence type="ECO:0000256" key="6">
    <source>
        <dbReference type="ARBA" id="ARBA00022984"/>
    </source>
</evidence>
<dbReference type="GO" id="GO:0005829">
    <property type="term" value="C:cytosol"/>
    <property type="evidence" value="ECO:0007669"/>
    <property type="project" value="TreeGrafter"/>
</dbReference>
<dbReference type="GO" id="GO:0008716">
    <property type="term" value="F:D-alanine-D-alanine ligase activity"/>
    <property type="evidence" value="ECO:0007669"/>
    <property type="project" value="InterPro"/>
</dbReference>
<dbReference type="AlphaFoldDB" id="A0A4R3KRK1"/>
<keyword evidence="6" id="KW-0573">Peptidoglycan synthesis</keyword>
<dbReference type="InterPro" id="IPR000291">
    <property type="entry name" value="D-Ala_lig_Van_CS"/>
</dbReference>
<dbReference type="GO" id="GO:0008360">
    <property type="term" value="P:regulation of cell shape"/>
    <property type="evidence" value="ECO:0007669"/>
    <property type="project" value="UniProtKB-KW"/>
</dbReference>
<evidence type="ECO:0000256" key="2">
    <source>
        <dbReference type="ARBA" id="ARBA00022598"/>
    </source>
</evidence>
<gene>
    <name evidence="9" type="ORF">EDD65_11067</name>
</gene>
<dbReference type="PANTHER" id="PTHR23132:SF25">
    <property type="entry name" value="D-ALANINE--D-ALANINE LIGASE A"/>
    <property type="match status" value="1"/>
</dbReference>
<comment type="caution">
    <text evidence="9">The sequence shown here is derived from an EMBL/GenBank/DDBJ whole genome shotgun (WGS) entry which is preliminary data.</text>
</comment>
<keyword evidence="3 7" id="KW-0547">Nucleotide-binding</keyword>
<dbReference type="InterPro" id="IPR011095">
    <property type="entry name" value="Dala_Dala_lig_C"/>
</dbReference>
<sequence>MANKVKEIAVKVFKVLNCYGLARVDIFVTDDNDVLVNEINTMPGFTPLSMTPVLWEATNGTTYAELIEWLINLAFERYQQKKAILYTRSVEE</sequence>
<evidence type="ECO:0000256" key="3">
    <source>
        <dbReference type="ARBA" id="ARBA00022741"/>
    </source>
</evidence>
<evidence type="ECO:0000313" key="10">
    <source>
        <dbReference type="Proteomes" id="UP000294567"/>
    </source>
</evidence>